<organism evidence="2 3">
    <name type="scientific">Pocillopora damicornis</name>
    <name type="common">Cauliflower coral</name>
    <name type="synonym">Millepora damicornis</name>
    <dbReference type="NCBI Taxonomy" id="46731"/>
    <lineage>
        <taxon>Eukaryota</taxon>
        <taxon>Metazoa</taxon>
        <taxon>Cnidaria</taxon>
        <taxon>Anthozoa</taxon>
        <taxon>Hexacorallia</taxon>
        <taxon>Scleractinia</taxon>
        <taxon>Astrocoeniina</taxon>
        <taxon>Pocilloporidae</taxon>
        <taxon>Pocillopora</taxon>
    </lineage>
</organism>
<dbReference type="Pfam" id="PF03184">
    <property type="entry name" value="DDE_1"/>
    <property type="match status" value="1"/>
</dbReference>
<evidence type="ECO:0000313" key="3">
    <source>
        <dbReference type="Proteomes" id="UP000275408"/>
    </source>
</evidence>
<proteinExistence type="predicted"/>
<evidence type="ECO:0000259" key="1">
    <source>
        <dbReference type="Pfam" id="PF03184"/>
    </source>
</evidence>
<evidence type="ECO:0000313" key="2">
    <source>
        <dbReference type="EMBL" id="RMX37110.1"/>
    </source>
</evidence>
<name>A0A3M6T6V6_POCDA</name>
<keyword evidence="3" id="KW-1185">Reference proteome</keyword>
<comment type="caution">
    <text evidence="2">The sequence shown here is derived from an EMBL/GenBank/DDBJ whole genome shotgun (WGS) entry which is preliminary data.</text>
</comment>
<sequence length="219" mass="25202">MATVKTTELKGVQEGIVVWTRTTSEGHDKTRCTVQLTTFADGEPCFKPLLIFKGKGQRVPDREKRQYDPRVVVKFQENAWCNEEIMVSWHRNMWKKPNMFGQLGDRLLIYDVHRAQTTERVETILTQECQMTLRLVPPGATSKKNIDRLATEHLSGKVIAGDRRVLFTKWVGTAWQETSRRVKETVNRSFVKCGISLPISDSRDSEINIDGLPDYRMCD</sequence>
<gene>
    <name evidence="2" type="ORF">pdam_00016595</name>
</gene>
<dbReference type="EMBL" id="RCHS01004191">
    <property type="protein sequence ID" value="RMX37110.1"/>
    <property type="molecule type" value="Genomic_DNA"/>
</dbReference>
<dbReference type="AlphaFoldDB" id="A0A3M6T6V6"/>
<feature type="domain" description="DDE-1" evidence="1">
    <location>
        <begin position="29"/>
        <end position="142"/>
    </location>
</feature>
<dbReference type="GO" id="GO:0003676">
    <property type="term" value="F:nucleic acid binding"/>
    <property type="evidence" value="ECO:0007669"/>
    <property type="project" value="InterPro"/>
</dbReference>
<dbReference type="InterPro" id="IPR004875">
    <property type="entry name" value="DDE_SF_endonuclease_dom"/>
</dbReference>
<dbReference type="Proteomes" id="UP000275408">
    <property type="component" value="Unassembled WGS sequence"/>
</dbReference>
<protein>
    <recommendedName>
        <fullName evidence="1">DDE-1 domain-containing protein</fullName>
    </recommendedName>
</protein>
<accession>A0A3M6T6V6</accession>
<reference evidence="2 3" key="1">
    <citation type="journal article" date="2018" name="Sci. Rep.">
        <title>Comparative analysis of the Pocillopora damicornis genome highlights role of immune system in coral evolution.</title>
        <authorList>
            <person name="Cunning R."/>
            <person name="Bay R.A."/>
            <person name="Gillette P."/>
            <person name="Baker A.C."/>
            <person name="Traylor-Knowles N."/>
        </authorList>
    </citation>
    <scope>NUCLEOTIDE SEQUENCE [LARGE SCALE GENOMIC DNA]</scope>
    <source>
        <strain evidence="2">RSMAS</strain>
        <tissue evidence="2">Whole animal</tissue>
    </source>
</reference>